<organism evidence="1">
    <name type="scientific">marine sediment metagenome</name>
    <dbReference type="NCBI Taxonomy" id="412755"/>
    <lineage>
        <taxon>unclassified sequences</taxon>
        <taxon>metagenomes</taxon>
        <taxon>ecological metagenomes</taxon>
    </lineage>
</organism>
<dbReference type="EMBL" id="BARV01044246">
    <property type="protein sequence ID" value="GAI70413.1"/>
    <property type="molecule type" value="Genomic_DNA"/>
</dbReference>
<proteinExistence type="predicted"/>
<reference evidence="1" key="1">
    <citation type="journal article" date="2014" name="Front. Microbiol.">
        <title>High frequency of phylogenetically diverse reductive dehalogenase-homologous genes in deep subseafloor sedimentary metagenomes.</title>
        <authorList>
            <person name="Kawai M."/>
            <person name="Futagami T."/>
            <person name="Toyoda A."/>
            <person name="Takaki Y."/>
            <person name="Nishi S."/>
            <person name="Hori S."/>
            <person name="Arai W."/>
            <person name="Tsubouchi T."/>
            <person name="Morono Y."/>
            <person name="Uchiyama I."/>
            <person name="Ito T."/>
            <person name="Fujiyama A."/>
            <person name="Inagaki F."/>
            <person name="Takami H."/>
        </authorList>
    </citation>
    <scope>NUCLEOTIDE SEQUENCE</scope>
    <source>
        <strain evidence="1">Expedition CK06-06</strain>
    </source>
</reference>
<comment type="caution">
    <text evidence="1">The sequence shown here is derived from an EMBL/GenBank/DDBJ whole genome shotgun (WGS) entry which is preliminary data.</text>
</comment>
<gene>
    <name evidence="1" type="ORF">S06H3_65599</name>
</gene>
<sequence length="72" mass="8078">VRPRLALFLAKLIGYAVRDVVITKDEIDGLMSNLLVSKGSPTAPTLFSEWLGQNADKIGIRYISGLERRYRD</sequence>
<dbReference type="AlphaFoldDB" id="X1QQ87"/>
<name>X1QQ87_9ZZZZ</name>
<protein>
    <submittedName>
        <fullName evidence="1">Uncharacterized protein</fullName>
    </submittedName>
</protein>
<accession>X1QQ87</accession>
<evidence type="ECO:0000313" key="1">
    <source>
        <dbReference type="EMBL" id="GAI70413.1"/>
    </source>
</evidence>
<feature type="non-terminal residue" evidence="1">
    <location>
        <position position="1"/>
    </location>
</feature>